<evidence type="ECO:0000256" key="2">
    <source>
        <dbReference type="ARBA" id="ARBA00022801"/>
    </source>
</evidence>
<dbReference type="InParanoid" id="A0A409VFV9"/>
<feature type="signal peptide" evidence="3">
    <location>
        <begin position="1"/>
        <end position="30"/>
    </location>
</feature>
<dbReference type="SUPFAM" id="SSF53474">
    <property type="entry name" value="alpha/beta-Hydrolases"/>
    <property type="match status" value="2"/>
</dbReference>
<dbReference type="Pfam" id="PF00135">
    <property type="entry name" value="COesterase"/>
    <property type="match status" value="3"/>
</dbReference>
<dbReference type="InterPro" id="IPR019826">
    <property type="entry name" value="Carboxylesterase_B_AS"/>
</dbReference>
<dbReference type="PROSITE" id="PS00941">
    <property type="entry name" value="CARBOXYLESTERASE_B_2"/>
    <property type="match status" value="2"/>
</dbReference>
<comment type="caution">
    <text evidence="5">The sequence shown here is derived from an EMBL/GenBank/DDBJ whole genome shotgun (WGS) entry which is preliminary data.</text>
</comment>
<sequence length="1130" mass="121314">MVVRSFLDTQLAQMLSGALYLLTLAAAATAAAPQVKIGGTTFTGRDVTLFKQDFFGGIPFAEPPLGNLRLRPPVLKTRLQQKTFDASNFGKGCLQVGGTPTTFSEDCLTINVFRPSGLPSTARLPVLFWTYGGGFQDGESSIYNGSAIVAQSVARGTPLVYVNFNYRLGPLGFPQGQEGTVTIVQSPSPISDPVRTADDKKALNLALKDQLAALEWVQANIGFFGGDKTKVTVFGQSAGAIMTAILFLNPSIEKLARGAIFESGSAATALEFPASRREVDWQNFVAGVPSCASLATSGKTFDCLRHANSTEILSGLVDAINNADELFGFDPTIDGPGGLFPDIASRILKTGKFAKLPFIAGTNLDEGTIFTPTTGLTQDDIRANIIASYSPPLVDPAVLAATADRLLELYPDDPSEGSPFGTGVSTFGLPSGFKREAAIQGDLSFHSQRRSWIQTASRAGVKTFGYLFTQPQPNGDPADGVAHGSEVFFVYGVPSDQSPSSLHLSSIMIDYWVSFATSLDPNDGKGNPRPLWPQYTPANEVLLQLNGDNTTTIPDDYRKEQIDFINSDPTVFHHRRGLNLQMLLRPFCLFTLIAGVLGAAPQVKIGATTFTGRDVTLFKQDFFGGIPFAEPPLGNLRLKPPVLKTRLTDKTFDASNFGKGCLQPGGTPTTFSEDCLTINVFRPSGLPKNARLPVLFWTYGGGFQQGASSIYNGSAIVAQSVARGTPLIYVNFNYRLGPLGFPQGQEADDKKALNLALKDQLAALEWVQANIEFFGGDKKKVTAFGESAGAIMTAVLFLNSPIDKLARAAIFESGSAATALEFNAARREVDWQNFVAGVPSCASLATSGKTFDCLRNANSTEMLSGVINAINNANELFGFDPTIDGPGGLFPDIASTFLKRGHFAKLPFIAGTNLDEGTVFTPRTSLTQDDLRADIIASYSPPLVDPAVLQATADKLLELYPDDPAQGSPFGTGASTFGLPSGFKRDAAIQGDLSFQSQRRSWIQTASRAGVKTFGYLFTQPQPDSDPSIGVFHGSEVVFVYGAPSDPSPSALHLSSIMIDYWVSFATSLDPNDGKGNARPNWPQYTPSNEVLLQLNGDNTTTIPDDYRKEQIDFINSEPTVFHHRRALKI</sequence>
<dbReference type="AlphaFoldDB" id="A0A409VFV9"/>
<feature type="domain" description="Carboxylesterase type B" evidence="4">
    <location>
        <begin position="33"/>
        <end position="175"/>
    </location>
</feature>
<dbReference type="InterPro" id="IPR050309">
    <property type="entry name" value="Type-B_Carboxylest/Lipase"/>
</dbReference>
<evidence type="ECO:0000259" key="4">
    <source>
        <dbReference type="Pfam" id="PF00135"/>
    </source>
</evidence>
<feature type="domain" description="Carboxylesterase type B" evidence="4">
    <location>
        <begin position="601"/>
        <end position="1114"/>
    </location>
</feature>
<keyword evidence="3" id="KW-0732">Signal</keyword>
<dbReference type="Gene3D" id="3.40.50.1820">
    <property type="entry name" value="alpha/beta hydrolase"/>
    <property type="match status" value="2"/>
</dbReference>
<keyword evidence="6" id="KW-1185">Reference proteome</keyword>
<accession>A0A409VFV9</accession>
<proteinExistence type="inferred from homology"/>
<dbReference type="STRING" id="181874.A0A409VFV9"/>
<evidence type="ECO:0000313" key="5">
    <source>
        <dbReference type="EMBL" id="PPQ65131.1"/>
    </source>
</evidence>
<dbReference type="InterPro" id="IPR029058">
    <property type="entry name" value="AB_hydrolase_fold"/>
</dbReference>
<dbReference type="InterPro" id="IPR019819">
    <property type="entry name" value="Carboxylesterase_B_CS"/>
</dbReference>
<dbReference type="PROSITE" id="PS00122">
    <property type="entry name" value="CARBOXYLESTERASE_B_1"/>
    <property type="match status" value="1"/>
</dbReference>
<feature type="domain" description="Carboxylesterase type B" evidence="4">
    <location>
        <begin position="196"/>
        <end position="564"/>
    </location>
</feature>
<dbReference type="OrthoDB" id="408631at2759"/>
<gene>
    <name evidence="5" type="ORF">CVT24_003221</name>
</gene>
<keyword evidence="2" id="KW-0378">Hydrolase</keyword>
<protein>
    <recommendedName>
        <fullName evidence="4">Carboxylesterase type B domain-containing protein</fullName>
    </recommendedName>
</protein>
<dbReference type="EMBL" id="NHTK01006074">
    <property type="protein sequence ID" value="PPQ65131.1"/>
    <property type="molecule type" value="Genomic_DNA"/>
</dbReference>
<evidence type="ECO:0000256" key="1">
    <source>
        <dbReference type="ARBA" id="ARBA00005964"/>
    </source>
</evidence>
<reference evidence="5 6" key="1">
    <citation type="journal article" date="2018" name="Evol. Lett.">
        <title>Horizontal gene cluster transfer increased hallucinogenic mushroom diversity.</title>
        <authorList>
            <person name="Reynolds H.T."/>
            <person name="Vijayakumar V."/>
            <person name="Gluck-Thaler E."/>
            <person name="Korotkin H.B."/>
            <person name="Matheny P.B."/>
            <person name="Slot J.C."/>
        </authorList>
    </citation>
    <scope>NUCLEOTIDE SEQUENCE [LARGE SCALE GENOMIC DNA]</scope>
    <source>
        <strain evidence="5 6">2629</strain>
    </source>
</reference>
<comment type="similarity">
    <text evidence="1">Belongs to the type-B carboxylesterase/lipase family.</text>
</comment>
<name>A0A409VFV9_9AGAR</name>
<feature type="chain" id="PRO_5019419054" description="Carboxylesterase type B domain-containing protein" evidence="3">
    <location>
        <begin position="31"/>
        <end position="1130"/>
    </location>
</feature>
<dbReference type="InterPro" id="IPR002018">
    <property type="entry name" value="CarbesteraseB"/>
</dbReference>
<dbReference type="PANTHER" id="PTHR11559">
    <property type="entry name" value="CARBOXYLESTERASE"/>
    <property type="match status" value="1"/>
</dbReference>
<evidence type="ECO:0000256" key="3">
    <source>
        <dbReference type="SAM" id="SignalP"/>
    </source>
</evidence>
<dbReference type="Proteomes" id="UP000284842">
    <property type="component" value="Unassembled WGS sequence"/>
</dbReference>
<organism evidence="5 6">
    <name type="scientific">Panaeolus cyanescens</name>
    <dbReference type="NCBI Taxonomy" id="181874"/>
    <lineage>
        <taxon>Eukaryota</taxon>
        <taxon>Fungi</taxon>
        <taxon>Dikarya</taxon>
        <taxon>Basidiomycota</taxon>
        <taxon>Agaricomycotina</taxon>
        <taxon>Agaricomycetes</taxon>
        <taxon>Agaricomycetidae</taxon>
        <taxon>Agaricales</taxon>
        <taxon>Agaricineae</taxon>
        <taxon>Galeropsidaceae</taxon>
        <taxon>Panaeolus</taxon>
    </lineage>
</organism>
<evidence type="ECO:0000313" key="6">
    <source>
        <dbReference type="Proteomes" id="UP000284842"/>
    </source>
</evidence>
<dbReference type="GO" id="GO:0016787">
    <property type="term" value="F:hydrolase activity"/>
    <property type="evidence" value="ECO:0007669"/>
    <property type="project" value="UniProtKB-KW"/>
</dbReference>